<sequence length="397" mass="43848">MSPGRAQLTWASAEFAADPVAVAEPHRSDQVVFDPDQLGWILLRHDDIDTVLRSDDYRKDPRTASACPYTTKQRAMAGSSLIFMDDPDRKRLRRLITRSFAHRNIERMRPRIQDIATQLLSRIDPAGPFDLVSAYSVPLSVRVIASLIGVETTADQERFVAWSEDLELEYGHDLTPADTLRIRASRAELAFYFLDAIEQRRAEPRDDLITTLVTAHDRDGALTEEELVSTLVTLLVAGNVSTADLVSNAAVALLRHPDQLAMVRSDPGLLPAAIEEVLRWDGPLTIVDRITARPLTLGEVRIPAGSWIWPALASANHDPAVHPQPGEFDIGRTDNHHLSFGAGARLCLGAELARVEAEIAIATLFGFFPGLQLDPDLPPDRHSKPTFHGFSRITCTA</sequence>
<dbReference type="RefSeq" id="WP_343978211.1">
    <property type="nucleotide sequence ID" value="NZ_BAAAHK010000017.1"/>
</dbReference>
<name>A0ABP4BUH0_9ACTN</name>
<dbReference type="CDD" id="cd20625">
    <property type="entry name" value="CYP164-like"/>
    <property type="match status" value="1"/>
</dbReference>
<keyword evidence="2" id="KW-0479">Metal-binding</keyword>
<dbReference type="InterPro" id="IPR002397">
    <property type="entry name" value="Cyt_P450_B"/>
</dbReference>
<keyword evidence="2" id="KW-0560">Oxidoreductase</keyword>
<evidence type="ECO:0000313" key="3">
    <source>
        <dbReference type="EMBL" id="GAA0955107.1"/>
    </source>
</evidence>
<keyword evidence="2" id="KW-0503">Monooxygenase</keyword>
<dbReference type="Pfam" id="PF00067">
    <property type="entry name" value="p450"/>
    <property type="match status" value="1"/>
</dbReference>
<dbReference type="Proteomes" id="UP001500542">
    <property type="component" value="Unassembled WGS sequence"/>
</dbReference>
<dbReference type="PROSITE" id="PS00086">
    <property type="entry name" value="CYTOCHROME_P450"/>
    <property type="match status" value="1"/>
</dbReference>
<dbReference type="Gene3D" id="1.10.630.10">
    <property type="entry name" value="Cytochrome P450"/>
    <property type="match status" value="1"/>
</dbReference>
<keyword evidence="2" id="KW-0349">Heme</keyword>
<dbReference type="InterPro" id="IPR001128">
    <property type="entry name" value="Cyt_P450"/>
</dbReference>
<protein>
    <submittedName>
        <fullName evidence="3">Cytochrome P450</fullName>
    </submittedName>
</protein>
<keyword evidence="4" id="KW-1185">Reference proteome</keyword>
<comment type="similarity">
    <text evidence="1 2">Belongs to the cytochrome P450 family.</text>
</comment>
<organism evidence="3 4">
    <name type="scientific">Kribbella koreensis</name>
    <dbReference type="NCBI Taxonomy" id="57909"/>
    <lineage>
        <taxon>Bacteria</taxon>
        <taxon>Bacillati</taxon>
        <taxon>Actinomycetota</taxon>
        <taxon>Actinomycetes</taxon>
        <taxon>Propionibacteriales</taxon>
        <taxon>Kribbellaceae</taxon>
        <taxon>Kribbella</taxon>
    </lineage>
</organism>
<dbReference type="PANTHER" id="PTHR46696:SF1">
    <property type="entry name" value="CYTOCHROME P450 YJIB-RELATED"/>
    <property type="match status" value="1"/>
</dbReference>
<keyword evidence="2" id="KW-0408">Iron</keyword>
<dbReference type="InterPro" id="IPR036396">
    <property type="entry name" value="Cyt_P450_sf"/>
</dbReference>
<evidence type="ECO:0000313" key="4">
    <source>
        <dbReference type="Proteomes" id="UP001500542"/>
    </source>
</evidence>
<evidence type="ECO:0000256" key="2">
    <source>
        <dbReference type="RuleBase" id="RU000461"/>
    </source>
</evidence>
<accession>A0ABP4BUH0</accession>
<proteinExistence type="inferred from homology"/>
<dbReference type="PRINTS" id="PR00359">
    <property type="entry name" value="BP450"/>
</dbReference>
<reference evidence="4" key="1">
    <citation type="journal article" date="2019" name="Int. J. Syst. Evol. Microbiol.">
        <title>The Global Catalogue of Microorganisms (GCM) 10K type strain sequencing project: providing services to taxonomists for standard genome sequencing and annotation.</title>
        <authorList>
            <consortium name="The Broad Institute Genomics Platform"/>
            <consortium name="The Broad Institute Genome Sequencing Center for Infectious Disease"/>
            <person name="Wu L."/>
            <person name="Ma J."/>
        </authorList>
    </citation>
    <scope>NUCLEOTIDE SEQUENCE [LARGE SCALE GENOMIC DNA]</scope>
    <source>
        <strain evidence="4">JCM 10977</strain>
    </source>
</reference>
<dbReference type="PANTHER" id="PTHR46696">
    <property type="entry name" value="P450, PUTATIVE (EUROFUNG)-RELATED"/>
    <property type="match status" value="1"/>
</dbReference>
<evidence type="ECO:0000256" key="1">
    <source>
        <dbReference type="ARBA" id="ARBA00010617"/>
    </source>
</evidence>
<gene>
    <name evidence="3" type="ORF">GCM10009554_62090</name>
</gene>
<dbReference type="InterPro" id="IPR017972">
    <property type="entry name" value="Cyt_P450_CS"/>
</dbReference>
<dbReference type="EMBL" id="BAAAHK010000017">
    <property type="protein sequence ID" value="GAA0955107.1"/>
    <property type="molecule type" value="Genomic_DNA"/>
</dbReference>
<dbReference type="SUPFAM" id="SSF48264">
    <property type="entry name" value="Cytochrome P450"/>
    <property type="match status" value="1"/>
</dbReference>
<comment type="caution">
    <text evidence="3">The sequence shown here is derived from an EMBL/GenBank/DDBJ whole genome shotgun (WGS) entry which is preliminary data.</text>
</comment>